<accession>A0ABV1AIR8</accession>
<keyword evidence="4" id="KW-1185">Reference proteome</keyword>
<dbReference type="Gene3D" id="1.10.4080.10">
    <property type="entry name" value="ADP-ribosylation/Crystallin J1"/>
    <property type="match status" value="1"/>
</dbReference>
<dbReference type="SUPFAM" id="SSF101478">
    <property type="entry name" value="ADP-ribosylglycohydrolase"/>
    <property type="match status" value="1"/>
</dbReference>
<keyword evidence="3" id="KW-0326">Glycosidase</keyword>
<dbReference type="PANTHER" id="PTHR16222:SF24">
    <property type="entry name" value="ADP-RIBOSYLHYDROLASE ARH3"/>
    <property type="match status" value="1"/>
</dbReference>
<organism evidence="3 4">
    <name type="scientific">Blautia intestinihominis</name>
    <dbReference type="NCBI Taxonomy" id="3133152"/>
    <lineage>
        <taxon>Bacteria</taxon>
        <taxon>Bacillati</taxon>
        <taxon>Bacillota</taxon>
        <taxon>Clostridia</taxon>
        <taxon>Lachnospirales</taxon>
        <taxon>Lachnospiraceae</taxon>
        <taxon>Blautia</taxon>
    </lineage>
</organism>
<dbReference type="EMBL" id="JBBMEI010000008">
    <property type="protein sequence ID" value="MEQ2357538.1"/>
    <property type="molecule type" value="Genomic_DNA"/>
</dbReference>
<gene>
    <name evidence="3" type="ORF">WMO75_04130</name>
</gene>
<evidence type="ECO:0000313" key="3">
    <source>
        <dbReference type="EMBL" id="MEQ2357538.1"/>
    </source>
</evidence>
<dbReference type="InterPro" id="IPR005502">
    <property type="entry name" value="Ribosyl_crysJ1"/>
</dbReference>
<dbReference type="GO" id="GO:0016798">
    <property type="term" value="F:hydrolase activity, acting on glycosyl bonds"/>
    <property type="evidence" value="ECO:0007669"/>
    <property type="project" value="UniProtKB-KW"/>
</dbReference>
<dbReference type="Proteomes" id="UP001446032">
    <property type="component" value="Unassembled WGS sequence"/>
</dbReference>
<dbReference type="RefSeq" id="WP_349077667.1">
    <property type="nucleotide sequence ID" value="NZ_JBBMEI010000008.1"/>
</dbReference>
<proteinExistence type="inferred from homology"/>
<comment type="caution">
    <text evidence="3">The sequence shown here is derived from an EMBL/GenBank/DDBJ whole genome shotgun (WGS) entry which is preliminary data.</text>
</comment>
<reference evidence="3 4" key="1">
    <citation type="submission" date="2024-03" db="EMBL/GenBank/DDBJ databases">
        <title>Human intestinal bacterial collection.</title>
        <authorList>
            <person name="Pauvert C."/>
            <person name="Hitch T.C.A."/>
            <person name="Clavel T."/>
        </authorList>
    </citation>
    <scope>NUCLEOTIDE SEQUENCE [LARGE SCALE GENOMIC DNA]</scope>
    <source>
        <strain evidence="3 4">CLA-AA-H95</strain>
    </source>
</reference>
<evidence type="ECO:0000256" key="1">
    <source>
        <dbReference type="ARBA" id="ARBA00010702"/>
    </source>
</evidence>
<sequence length="342" mass="37488">MQEKEKYQMIQDKISGCVFAGALGDALGYVVEFDLYSSIKNKYGKDGIQDLLRTGEEAIISDDTQMTLFTMEGMSVETEDEVEEKIYLSYLKWAQTQGMSVKLPCDWPSRLAMVPKMNCRRAPGNTCLYALTSGKMGTIQEPINHSKGCGGVMRTAPLGFTDAYGLPLLNGAKAAAITHGHPLGWIPAGMLSDIVFKCIYGEKKPLKLIIEESLADTKNQFGESESMAYFEQLIKKAIALSEAACEEDASTIEKELGGGWVGEEALAIAIYCCLKYPDDIRKMLIAAVNHSGDSDSTGAVAGNILGAYLGMDAIPKDWLDRLELVDVMQEQIDAMMKIIQRE</sequence>
<dbReference type="PANTHER" id="PTHR16222">
    <property type="entry name" value="ADP-RIBOSYLGLYCOHYDROLASE"/>
    <property type="match status" value="1"/>
</dbReference>
<evidence type="ECO:0000256" key="2">
    <source>
        <dbReference type="ARBA" id="ARBA00022801"/>
    </source>
</evidence>
<comment type="similarity">
    <text evidence="1">Belongs to the ADP-ribosylglycohydrolase family.</text>
</comment>
<name>A0ABV1AIR8_9FIRM</name>
<keyword evidence="2 3" id="KW-0378">Hydrolase</keyword>
<dbReference type="Pfam" id="PF03747">
    <property type="entry name" value="ADP_ribosyl_GH"/>
    <property type="match status" value="1"/>
</dbReference>
<evidence type="ECO:0000313" key="4">
    <source>
        <dbReference type="Proteomes" id="UP001446032"/>
    </source>
</evidence>
<dbReference type="InterPro" id="IPR050792">
    <property type="entry name" value="ADP-ribosylglycohydrolase"/>
</dbReference>
<protein>
    <submittedName>
        <fullName evidence="3">ADP-ribosylglycohydrolase family protein</fullName>
        <ecNumber evidence="3">3.2.2.-</ecNumber>
    </submittedName>
</protein>
<dbReference type="InterPro" id="IPR036705">
    <property type="entry name" value="Ribosyl_crysJ1_sf"/>
</dbReference>
<dbReference type="EC" id="3.2.2.-" evidence="3"/>